<gene>
    <name evidence="2" type="ORF">HKI81_04190</name>
</gene>
<evidence type="ECO:0000313" key="3">
    <source>
        <dbReference type="Proteomes" id="UP000529861"/>
    </source>
</evidence>
<evidence type="ECO:0000313" key="2">
    <source>
        <dbReference type="EMBL" id="NNG66439.1"/>
    </source>
</evidence>
<comment type="caution">
    <text evidence="2">The sequence shown here is derived from an EMBL/GenBank/DDBJ whole genome shotgun (WGS) entry which is preliminary data.</text>
</comment>
<reference evidence="2 3" key="1">
    <citation type="submission" date="2020-04" db="EMBL/GenBank/DDBJ databases">
        <title>Draft genome sequence of Caldanaerobacter sunterraneus. strain 1523vc isolated from Griffin hot spring, Kamchatka, Russia.</title>
        <authorList>
            <person name="Toshchakov S.V."/>
            <person name="Podosokorskaya O.A."/>
            <person name="Kublanov I.V."/>
            <person name="Korzhenkov A."/>
            <person name="Patrushev M.V."/>
        </authorList>
    </citation>
    <scope>NUCLEOTIDE SEQUENCE [LARGE SCALE GENOMIC DNA]</scope>
    <source>
        <strain evidence="2 3">1523vc</strain>
    </source>
</reference>
<evidence type="ECO:0000256" key="1">
    <source>
        <dbReference type="SAM" id="Phobius"/>
    </source>
</evidence>
<feature type="transmembrane region" description="Helical" evidence="1">
    <location>
        <begin position="6"/>
        <end position="25"/>
    </location>
</feature>
<dbReference type="RefSeq" id="WP_170270632.1">
    <property type="nucleotide sequence ID" value="NZ_JABEQB010000008.1"/>
</dbReference>
<name>A0A7Y2L627_9THEO</name>
<protein>
    <submittedName>
        <fullName evidence="2">Uncharacterized protein</fullName>
    </submittedName>
</protein>
<accession>A0A7Y2L627</accession>
<proteinExistence type="predicted"/>
<sequence>MFTVLFIIEGIMAVGALAFLVKVLIKPPKKKNLEISLKNEEEESNMITAQEFLPFESIQNGMIKVNNRTYVKLIAVDNINLLLLSAEEQLQAERNIAQFFNMIKDFEVKLVTQSKRISHEKRFREIEENIKRAPNEIERLYGYTVLDYYRRKISREDLLRKQHFIVIIYENRNPNLSEEDVLIHAKEELEKKANILASELMNIGLHPVILDDDYLGEVLYETFNRGKEIRISYFDALESGHNSLFIGGVKDVYLEKKNEKFRKAVSIK</sequence>
<keyword evidence="1" id="KW-0812">Transmembrane</keyword>
<keyword evidence="1" id="KW-0472">Membrane</keyword>
<organism evidence="2 3">
    <name type="scientific">Caldanaerobacter subterraneus</name>
    <dbReference type="NCBI Taxonomy" id="911092"/>
    <lineage>
        <taxon>Bacteria</taxon>
        <taxon>Bacillati</taxon>
        <taxon>Bacillota</taxon>
        <taxon>Clostridia</taxon>
        <taxon>Thermoanaerobacterales</taxon>
        <taxon>Thermoanaerobacteraceae</taxon>
        <taxon>Caldanaerobacter</taxon>
    </lineage>
</organism>
<dbReference type="Proteomes" id="UP000529861">
    <property type="component" value="Unassembled WGS sequence"/>
</dbReference>
<keyword evidence="1" id="KW-1133">Transmembrane helix</keyword>
<dbReference type="AlphaFoldDB" id="A0A7Y2L627"/>
<dbReference type="EMBL" id="JABEQB010000008">
    <property type="protein sequence ID" value="NNG66439.1"/>
    <property type="molecule type" value="Genomic_DNA"/>
</dbReference>